<dbReference type="InterPro" id="IPR011333">
    <property type="entry name" value="SKP1/BTB/POZ_sf"/>
</dbReference>
<accession>A0A316U6U6</accession>
<sequence length="642" mass="71099">MPAGPSETHSLIFEWPLTGLRQLFDSSRADVKSKVVKSVTFGGGRWAVLFYAQSGLDQFCSLYLNAEPLEEERRLPAGLMQNKLSEQEWVREGLYSFTFTLQTLDKTMTIGTKEAHSHAYSSTTSNWGWAQFAKRDATFYANARVKEADGFLITVSVHPESEKPRTERPEAITVPSTLIKSVGSLLDDPDLSDVVFLIKPSVSQRPPGRPKMPTRKIYAMKKVLAARSKYFRDMFESGFQEGEADDDSDAADDASFRPVQTPASPSNGMAASSSASASVYDRNANSGPAFAGNDRRQTGGVGGMAGLDDDDYCGHEPLLDDSDAELDMPFITRHSKRQLHPIEILSDDEEDQVLRVSALAAERAPREQDNTNSAGDAGQTTVGEVRQSVSDISLEGSPGSPADATPSPSKRGKRERSRTANHEATEAGQSSSSLRSDKRKRRKVVVRDSSYTTFKALLFYLYTDTVEFAPLTSSFIELGESDRDPVRGPLSDRVSPAHFCEDMLKAHQRRQAIIDMLHQKHPDRPTACSAKSMYRLADKLNLTDLKSRAHQHIATHLDSMNIVWEAFSSFTCRYPDILKIEVDYLLRNWKTIRKGSPLKSVFARGHAHPGLGEVWPVLLKQLTWAHPPEVESEDEDSGAPPA</sequence>
<dbReference type="Proteomes" id="UP000245942">
    <property type="component" value="Unassembled WGS sequence"/>
</dbReference>
<gene>
    <name evidence="3" type="ORF">BCV69DRAFT_299046</name>
</gene>
<dbReference type="EMBL" id="KZ819327">
    <property type="protein sequence ID" value="PWN20564.1"/>
    <property type="molecule type" value="Genomic_DNA"/>
</dbReference>
<dbReference type="PROSITE" id="PS50097">
    <property type="entry name" value="BTB"/>
    <property type="match status" value="1"/>
</dbReference>
<dbReference type="CDD" id="cd00121">
    <property type="entry name" value="MATH"/>
    <property type="match status" value="1"/>
</dbReference>
<feature type="compositionally biased region" description="Low complexity" evidence="1">
    <location>
        <begin position="263"/>
        <end position="278"/>
    </location>
</feature>
<proteinExistence type="predicted"/>
<reference evidence="3 4" key="1">
    <citation type="journal article" date="2018" name="Mol. Biol. Evol.">
        <title>Broad Genomic Sampling Reveals a Smut Pathogenic Ancestry of the Fungal Clade Ustilaginomycotina.</title>
        <authorList>
            <person name="Kijpornyongpan T."/>
            <person name="Mondo S.J."/>
            <person name="Barry K."/>
            <person name="Sandor L."/>
            <person name="Lee J."/>
            <person name="Lipzen A."/>
            <person name="Pangilinan J."/>
            <person name="LaButti K."/>
            <person name="Hainaut M."/>
            <person name="Henrissat B."/>
            <person name="Grigoriev I.V."/>
            <person name="Spatafora J.W."/>
            <person name="Aime M.C."/>
        </authorList>
    </citation>
    <scope>NUCLEOTIDE SEQUENCE [LARGE SCALE GENOMIC DNA]</scope>
    <source>
        <strain evidence="3 4">MCA 4718</strain>
    </source>
</reference>
<evidence type="ECO:0000259" key="2">
    <source>
        <dbReference type="PROSITE" id="PS50097"/>
    </source>
</evidence>
<dbReference type="Gene3D" id="2.60.210.10">
    <property type="entry name" value="Apoptosis, Tumor Necrosis Factor Receptor Associated Protein 2, Chain A"/>
    <property type="match status" value="1"/>
</dbReference>
<dbReference type="SMART" id="SM00225">
    <property type="entry name" value="BTB"/>
    <property type="match status" value="1"/>
</dbReference>
<dbReference type="AlphaFoldDB" id="A0A316U6U6"/>
<feature type="region of interest" description="Disordered" evidence="1">
    <location>
        <begin position="361"/>
        <end position="442"/>
    </location>
</feature>
<dbReference type="SUPFAM" id="SSF54695">
    <property type="entry name" value="POZ domain"/>
    <property type="match status" value="1"/>
</dbReference>
<dbReference type="SUPFAM" id="SSF49599">
    <property type="entry name" value="TRAF domain-like"/>
    <property type="match status" value="1"/>
</dbReference>
<feature type="compositionally biased region" description="Acidic residues" evidence="1">
    <location>
        <begin position="242"/>
        <end position="252"/>
    </location>
</feature>
<feature type="domain" description="BTB" evidence="2">
    <location>
        <begin position="192"/>
        <end position="260"/>
    </location>
</feature>
<dbReference type="GO" id="GO:0030163">
    <property type="term" value="P:protein catabolic process"/>
    <property type="evidence" value="ECO:0007669"/>
    <property type="project" value="UniProtKB-ARBA"/>
</dbReference>
<dbReference type="Pfam" id="PF00651">
    <property type="entry name" value="BTB"/>
    <property type="match status" value="1"/>
</dbReference>
<protein>
    <recommendedName>
        <fullName evidence="2">BTB domain-containing protein</fullName>
    </recommendedName>
</protein>
<dbReference type="InterPro" id="IPR000210">
    <property type="entry name" value="BTB/POZ_dom"/>
</dbReference>
<dbReference type="Gene3D" id="3.30.710.10">
    <property type="entry name" value="Potassium Channel Kv1.1, Chain A"/>
    <property type="match status" value="2"/>
</dbReference>
<evidence type="ECO:0000256" key="1">
    <source>
        <dbReference type="SAM" id="MobiDB-lite"/>
    </source>
</evidence>
<dbReference type="GeneID" id="37016021"/>
<dbReference type="PANTHER" id="PTHR24413">
    <property type="entry name" value="SPECKLE-TYPE POZ PROTEIN"/>
    <property type="match status" value="1"/>
</dbReference>
<keyword evidence="4" id="KW-1185">Reference proteome</keyword>
<organism evidence="3 4">
    <name type="scientific">Pseudomicrostroma glucosiphilum</name>
    <dbReference type="NCBI Taxonomy" id="1684307"/>
    <lineage>
        <taxon>Eukaryota</taxon>
        <taxon>Fungi</taxon>
        <taxon>Dikarya</taxon>
        <taxon>Basidiomycota</taxon>
        <taxon>Ustilaginomycotina</taxon>
        <taxon>Exobasidiomycetes</taxon>
        <taxon>Microstromatales</taxon>
        <taxon>Microstromatales incertae sedis</taxon>
        <taxon>Pseudomicrostroma</taxon>
    </lineage>
</organism>
<dbReference type="OrthoDB" id="6359816at2759"/>
<dbReference type="InterPro" id="IPR002083">
    <property type="entry name" value="MATH/TRAF_dom"/>
</dbReference>
<evidence type="ECO:0000313" key="4">
    <source>
        <dbReference type="Proteomes" id="UP000245942"/>
    </source>
</evidence>
<feature type="compositionally biased region" description="Polar residues" evidence="1">
    <location>
        <begin position="370"/>
        <end position="391"/>
    </location>
</feature>
<evidence type="ECO:0000313" key="3">
    <source>
        <dbReference type="EMBL" id="PWN20564.1"/>
    </source>
</evidence>
<feature type="region of interest" description="Disordered" evidence="1">
    <location>
        <begin position="240"/>
        <end position="308"/>
    </location>
</feature>
<dbReference type="STRING" id="1684307.A0A316U6U6"/>
<dbReference type="InterPro" id="IPR008974">
    <property type="entry name" value="TRAF-like"/>
</dbReference>
<dbReference type="RefSeq" id="XP_025347724.1">
    <property type="nucleotide sequence ID" value="XM_025494287.1"/>
</dbReference>
<name>A0A316U6U6_9BASI</name>